<evidence type="ECO:0000256" key="4">
    <source>
        <dbReference type="ARBA" id="ARBA00023163"/>
    </source>
</evidence>
<dbReference type="GO" id="GO:0005829">
    <property type="term" value="C:cytosol"/>
    <property type="evidence" value="ECO:0007669"/>
    <property type="project" value="TreeGrafter"/>
</dbReference>
<dbReference type="PROSITE" id="PS50931">
    <property type="entry name" value="HTH_LYSR"/>
    <property type="match status" value="1"/>
</dbReference>
<comment type="caution">
    <text evidence="6">The sequence shown here is derived from an EMBL/GenBank/DDBJ whole genome shotgun (WGS) entry which is preliminary data.</text>
</comment>
<evidence type="ECO:0000313" key="6">
    <source>
        <dbReference type="EMBL" id="OTP76055.1"/>
    </source>
</evidence>
<dbReference type="InterPro" id="IPR005119">
    <property type="entry name" value="LysR_subst-bd"/>
</dbReference>
<dbReference type="PRINTS" id="PR00039">
    <property type="entry name" value="HTHLYSR"/>
</dbReference>
<reference evidence="6 7" key="1">
    <citation type="submission" date="2017-03" db="EMBL/GenBank/DDBJ databases">
        <title>Genome analysis of strain PAMC 26510.</title>
        <authorList>
            <person name="Oh H.-M."/>
            <person name="Yang J.-A."/>
        </authorList>
    </citation>
    <scope>NUCLEOTIDE SEQUENCE [LARGE SCALE GENOMIC DNA]</scope>
    <source>
        <strain evidence="6 7">PAMC 26510</strain>
    </source>
</reference>
<gene>
    <name evidence="6" type="ORF">PAMC26510_12070</name>
</gene>
<dbReference type="InterPro" id="IPR050950">
    <property type="entry name" value="HTH-type_LysR_regulators"/>
</dbReference>
<dbReference type="EMBL" id="NBTY01000065">
    <property type="protein sequence ID" value="OTP76055.1"/>
    <property type="molecule type" value="Genomic_DNA"/>
</dbReference>
<dbReference type="PANTHER" id="PTHR30419:SF8">
    <property type="entry name" value="NITROGEN ASSIMILATION TRANSCRIPTIONAL ACTIVATOR-RELATED"/>
    <property type="match status" value="1"/>
</dbReference>
<evidence type="ECO:0000259" key="5">
    <source>
        <dbReference type="PROSITE" id="PS50931"/>
    </source>
</evidence>
<dbReference type="SUPFAM" id="SSF46785">
    <property type="entry name" value="Winged helix' DNA-binding domain"/>
    <property type="match status" value="1"/>
</dbReference>
<evidence type="ECO:0000256" key="3">
    <source>
        <dbReference type="ARBA" id="ARBA00023125"/>
    </source>
</evidence>
<evidence type="ECO:0000313" key="7">
    <source>
        <dbReference type="Proteomes" id="UP000194546"/>
    </source>
</evidence>
<dbReference type="Gene3D" id="3.40.190.10">
    <property type="entry name" value="Periplasmic binding protein-like II"/>
    <property type="match status" value="2"/>
</dbReference>
<feature type="domain" description="HTH lysR-type" evidence="5">
    <location>
        <begin position="4"/>
        <end position="61"/>
    </location>
</feature>
<dbReference type="InterPro" id="IPR036388">
    <property type="entry name" value="WH-like_DNA-bd_sf"/>
</dbReference>
<dbReference type="Gene3D" id="1.10.10.10">
    <property type="entry name" value="Winged helix-like DNA-binding domain superfamily/Winged helix DNA-binding domain"/>
    <property type="match status" value="1"/>
</dbReference>
<proteinExistence type="inferred from homology"/>
<dbReference type="InterPro" id="IPR036390">
    <property type="entry name" value="WH_DNA-bd_sf"/>
</dbReference>
<accession>A0A242MXE5</accession>
<dbReference type="RefSeq" id="WP_086381369.1">
    <property type="nucleotide sequence ID" value="NZ_NBTY01000065.1"/>
</dbReference>
<comment type="similarity">
    <text evidence="1">Belongs to the LysR transcriptional regulatory family.</text>
</comment>
<keyword evidence="3" id="KW-0238">DNA-binding</keyword>
<dbReference type="PANTHER" id="PTHR30419">
    <property type="entry name" value="HTH-TYPE TRANSCRIPTIONAL REGULATOR YBHD"/>
    <property type="match status" value="1"/>
</dbReference>
<dbReference type="Proteomes" id="UP000194546">
    <property type="component" value="Unassembled WGS sequence"/>
</dbReference>
<dbReference type="FunFam" id="1.10.10.10:FF:000001">
    <property type="entry name" value="LysR family transcriptional regulator"/>
    <property type="match status" value="1"/>
</dbReference>
<organism evidence="6 7">
    <name type="scientific">Caballeronia sordidicola</name>
    <name type="common">Burkholderia sordidicola</name>
    <dbReference type="NCBI Taxonomy" id="196367"/>
    <lineage>
        <taxon>Bacteria</taxon>
        <taxon>Pseudomonadati</taxon>
        <taxon>Pseudomonadota</taxon>
        <taxon>Betaproteobacteria</taxon>
        <taxon>Burkholderiales</taxon>
        <taxon>Burkholderiaceae</taxon>
        <taxon>Caballeronia</taxon>
    </lineage>
</organism>
<protein>
    <submittedName>
        <fullName evidence="6">Regulatory protein, LysR:LysR, substrate-binding protein</fullName>
    </submittedName>
</protein>
<dbReference type="AlphaFoldDB" id="A0A242MXE5"/>
<dbReference type="Pfam" id="PF03466">
    <property type="entry name" value="LysR_substrate"/>
    <property type="match status" value="1"/>
</dbReference>
<sequence length="314" mass="34722">MHEINSRRLAHLVALAEEGSFARAAERVHLSQPALSRSIQALEDEFDIKLFDRAARGVATTAAGKLLVERARRVLFEARCLFRDVELIRSDALGEVRIGLGAHAADILFPDMLVEFARKYPGIKISLEIAEAGKLMERLRAERADFVVVDRRETAIAPDVTMHRLTGHDGGWFVRQGHPLLARAPVPLAALREYPLVSVSLSAFMEDAVRRLLKFRAHEEIPLHLECNDVAVLKSVVARTDAVMFCTASSVQRDVHHERLVRVSIVHPRKLGLQFALVCLADRTQSAAAEGALGLAAQIMNEATRAARATGRSR</sequence>
<dbReference type="CDD" id="cd05466">
    <property type="entry name" value="PBP2_LTTR_substrate"/>
    <property type="match status" value="1"/>
</dbReference>
<name>A0A242MXE5_CABSO</name>
<dbReference type="GO" id="GO:0003677">
    <property type="term" value="F:DNA binding"/>
    <property type="evidence" value="ECO:0007669"/>
    <property type="project" value="UniProtKB-KW"/>
</dbReference>
<dbReference type="SUPFAM" id="SSF53850">
    <property type="entry name" value="Periplasmic binding protein-like II"/>
    <property type="match status" value="1"/>
</dbReference>
<keyword evidence="4" id="KW-0804">Transcription</keyword>
<evidence type="ECO:0000256" key="1">
    <source>
        <dbReference type="ARBA" id="ARBA00009437"/>
    </source>
</evidence>
<dbReference type="GO" id="GO:0003700">
    <property type="term" value="F:DNA-binding transcription factor activity"/>
    <property type="evidence" value="ECO:0007669"/>
    <property type="project" value="InterPro"/>
</dbReference>
<keyword evidence="2" id="KW-0805">Transcription regulation</keyword>
<dbReference type="Pfam" id="PF00126">
    <property type="entry name" value="HTH_1"/>
    <property type="match status" value="1"/>
</dbReference>
<evidence type="ECO:0000256" key="2">
    <source>
        <dbReference type="ARBA" id="ARBA00023015"/>
    </source>
</evidence>
<dbReference type="InterPro" id="IPR000847">
    <property type="entry name" value="LysR_HTH_N"/>
</dbReference>